<protein>
    <recommendedName>
        <fullName evidence="3">PNPLA domain-containing protein</fullName>
    </recommendedName>
</protein>
<accession>A0A6L5WKE9</accession>
<evidence type="ECO:0000256" key="2">
    <source>
        <dbReference type="PROSITE-ProRule" id="PRU01161"/>
    </source>
</evidence>
<evidence type="ECO:0000313" key="5">
    <source>
        <dbReference type="Proteomes" id="UP000476338"/>
    </source>
</evidence>
<evidence type="ECO:0000313" key="4">
    <source>
        <dbReference type="EMBL" id="MSN96717.1"/>
    </source>
</evidence>
<dbReference type="InterPro" id="IPR002641">
    <property type="entry name" value="PNPLA_dom"/>
</dbReference>
<dbReference type="InterPro" id="IPR016035">
    <property type="entry name" value="Acyl_Trfase/lysoPLipase"/>
</dbReference>
<dbReference type="Proteomes" id="UP000476338">
    <property type="component" value="Unassembled WGS sequence"/>
</dbReference>
<reference evidence="4 5" key="1">
    <citation type="submission" date="2019-09" db="EMBL/GenBank/DDBJ databases">
        <authorList>
            <person name="Silva M."/>
            <person name="Pereira G."/>
            <person name="Lopes-Da-Costa L."/>
            <person name="Silva E."/>
        </authorList>
    </citation>
    <scope>NUCLEOTIDE SEQUENCE [LARGE SCALE GENOMIC DNA]</scope>
    <source>
        <strain evidence="4 5">FMV-PI01</strain>
    </source>
</reference>
<reference evidence="4 5" key="2">
    <citation type="submission" date="2020-03" db="EMBL/GenBank/DDBJ databases">
        <title>Campylobacter portucalensis sp. nov., a new species of Campylobacter isolated from the reproductive tract of bulls.</title>
        <authorList>
            <person name="Silva M.F."/>
            <person name="Pereira G."/>
            <person name="Carneiro C."/>
            <person name="Hemphill A."/>
            <person name="Mateus L."/>
            <person name="Lopes-Da-Costa L."/>
            <person name="Silva E."/>
        </authorList>
    </citation>
    <scope>NUCLEOTIDE SEQUENCE [LARGE SCALE GENOMIC DNA]</scope>
    <source>
        <strain evidence="4 5">FMV-PI01</strain>
    </source>
</reference>
<dbReference type="AlphaFoldDB" id="A0A6L5WKE9"/>
<feature type="domain" description="PNPLA" evidence="3">
    <location>
        <begin position="10"/>
        <end position="67"/>
    </location>
</feature>
<dbReference type="GO" id="GO:0006629">
    <property type="term" value="P:lipid metabolic process"/>
    <property type="evidence" value="ECO:0007669"/>
    <property type="project" value="UniProtKB-KW"/>
</dbReference>
<proteinExistence type="predicted"/>
<keyword evidence="5" id="KW-1185">Reference proteome</keyword>
<sequence length="67" mass="7350">MCLKRKNIKIALAGGVARGIFHLEILEKLDDLGVEIDAISSSSICAFIVVCYSRGTRSKEILDQIIN</sequence>
<organism evidence="4 5">
    <name type="scientific">Campylobacter portucalensis</name>
    <dbReference type="NCBI Taxonomy" id="2608384"/>
    <lineage>
        <taxon>Bacteria</taxon>
        <taxon>Pseudomonadati</taxon>
        <taxon>Campylobacterota</taxon>
        <taxon>Epsilonproteobacteria</taxon>
        <taxon>Campylobacterales</taxon>
        <taxon>Campylobacteraceae</taxon>
        <taxon>Campylobacter</taxon>
    </lineage>
</organism>
<evidence type="ECO:0000259" key="3">
    <source>
        <dbReference type="PROSITE" id="PS51635"/>
    </source>
</evidence>
<name>A0A6L5WKE9_9BACT</name>
<comment type="caution">
    <text evidence="2">Lacks conserved residue(s) required for the propagation of feature annotation.</text>
</comment>
<dbReference type="EMBL" id="VWSJ01000023">
    <property type="protein sequence ID" value="MSN96717.1"/>
    <property type="molecule type" value="Genomic_DNA"/>
</dbReference>
<evidence type="ECO:0000256" key="1">
    <source>
        <dbReference type="ARBA" id="ARBA00023098"/>
    </source>
</evidence>
<keyword evidence="1" id="KW-0443">Lipid metabolism</keyword>
<dbReference type="Gene3D" id="3.40.1090.10">
    <property type="entry name" value="Cytosolic phospholipase A2 catalytic domain"/>
    <property type="match status" value="1"/>
</dbReference>
<gene>
    <name evidence="4" type="ORF">F1B92_06005</name>
</gene>
<comment type="caution">
    <text evidence="4">The sequence shown here is derived from an EMBL/GenBank/DDBJ whole genome shotgun (WGS) entry which is preliminary data.</text>
</comment>
<dbReference type="Pfam" id="PF01734">
    <property type="entry name" value="Patatin"/>
    <property type="match status" value="1"/>
</dbReference>
<dbReference type="SUPFAM" id="SSF52151">
    <property type="entry name" value="FabD/lysophospholipase-like"/>
    <property type="match status" value="1"/>
</dbReference>
<dbReference type="PROSITE" id="PS51635">
    <property type="entry name" value="PNPLA"/>
    <property type="match status" value="1"/>
</dbReference>